<dbReference type="KEGG" id="sphu:SPPYR_1968"/>
<keyword evidence="1" id="KW-0472">Membrane</keyword>
<reference evidence="2" key="1">
    <citation type="submission" date="2016-03" db="EMBL/GenBank/DDBJ databases">
        <authorList>
            <person name="Ploux O."/>
        </authorList>
    </citation>
    <scope>NUCLEOTIDE SEQUENCE</scope>
    <source>
        <strain evidence="2">UC10</strain>
    </source>
</reference>
<accession>A0A1Y5PSX2</accession>
<dbReference type="AlphaFoldDB" id="A0A1Y5PSX2"/>
<evidence type="ECO:0000256" key="1">
    <source>
        <dbReference type="SAM" id="Phobius"/>
    </source>
</evidence>
<dbReference type="EMBL" id="LT598653">
    <property type="protein sequence ID" value="SBV33088.1"/>
    <property type="molecule type" value="Genomic_DNA"/>
</dbReference>
<name>A0A1Y5PSX2_9SPHN</name>
<proteinExistence type="predicted"/>
<dbReference type="RefSeq" id="WP_295318650.1">
    <property type="nucleotide sequence ID" value="NZ_LT598653.1"/>
</dbReference>
<gene>
    <name evidence="2" type="ORF">SPPYR_1968</name>
</gene>
<keyword evidence="1" id="KW-0812">Transmembrane</keyword>
<organism evidence="2">
    <name type="scientific">uncultured Sphingopyxis sp</name>
    <dbReference type="NCBI Taxonomy" id="310581"/>
    <lineage>
        <taxon>Bacteria</taxon>
        <taxon>Pseudomonadati</taxon>
        <taxon>Pseudomonadota</taxon>
        <taxon>Alphaproteobacteria</taxon>
        <taxon>Sphingomonadales</taxon>
        <taxon>Sphingomonadaceae</taxon>
        <taxon>Sphingopyxis</taxon>
        <taxon>environmental samples</taxon>
    </lineage>
</organism>
<evidence type="ECO:0000313" key="2">
    <source>
        <dbReference type="EMBL" id="SBV33088.1"/>
    </source>
</evidence>
<sequence>MKRKFLLFSLDLGILVVAVFCLRFILGDLVPENWKFLASFVPGYLFMMFVTRPFFRRKFAEPTKGWTE</sequence>
<protein>
    <submittedName>
        <fullName evidence="2">Uncharacterized protein</fullName>
    </submittedName>
</protein>
<feature type="transmembrane region" description="Helical" evidence="1">
    <location>
        <begin position="5"/>
        <end position="25"/>
    </location>
</feature>
<feature type="transmembrane region" description="Helical" evidence="1">
    <location>
        <begin position="37"/>
        <end position="55"/>
    </location>
</feature>
<keyword evidence="1" id="KW-1133">Transmembrane helix</keyword>